<dbReference type="PANTHER" id="PTHR43685:SF2">
    <property type="entry name" value="GLYCOSYLTRANSFERASE 2-LIKE DOMAIN-CONTAINING PROTEIN"/>
    <property type="match status" value="1"/>
</dbReference>
<feature type="region of interest" description="Disordered" evidence="1">
    <location>
        <begin position="17"/>
        <end position="52"/>
    </location>
</feature>
<protein>
    <submittedName>
        <fullName evidence="3">Glycosyl transferase family A</fullName>
    </submittedName>
</protein>
<evidence type="ECO:0000313" key="4">
    <source>
        <dbReference type="Proteomes" id="UP000249590"/>
    </source>
</evidence>
<dbReference type="Pfam" id="PF00535">
    <property type="entry name" value="Glycos_transf_2"/>
    <property type="match status" value="1"/>
</dbReference>
<dbReference type="InterPro" id="IPR050834">
    <property type="entry name" value="Glycosyltransf_2"/>
</dbReference>
<keyword evidence="3" id="KW-0808">Transferase</keyword>
<dbReference type="AlphaFoldDB" id="A0A8B2NZP4"/>
<evidence type="ECO:0000259" key="2">
    <source>
        <dbReference type="Pfam" id="PF00535"/>
    </source>
</evidence>
<feature type="domain" description="Glycosyltransferase 2-like" evidence="2">
    <location>
        <begin position="62"/>
        <end position="160"/>
    </location>
</feature>
<dbReference type="GO" id="GO:0016740">
    <property type="term" value="F:transferase activity"/>
    <property type="evidence" value="ECO:0007669"/>
    <property type="project" value="UniProtKB-KW"/>
</dbReference>
<proteinExistence type="predicted"/>
<comment type="caution">
    <text evidence="3">The sequence shown here is derived from an EMBL/GenBank/DDBJ whole genome shotgun (WGS) entry which is preliminary data.</text>
</comment>
<evidence type="ECO:0000313" key="3">
    <source>
        <dbReference type="EMBL" id="RAI03665.1"/>
    </source>
</evidence>
<gene>
    <name evidence="3" type="ORF">DLJ53_04060</name>
</gene>
<evidence type="ECO:0000256" key="1">
    <source>
        <dbReference type="SAM" id="MobiDB-lite"/>
    </source>
</evidence>
<dbReference type="PANTHER" id="PTHR43685">
    <property type="entry name" value="GLYCOSYLTRANSFERASE"/>
    <property type="match status" value="1"/>
</dbReference>
<feature type="region of interest" description="Disordered" evidence="1">
    <location>
        <begin position="384"/>
        <end position="406"/>
    </location>
</feature>
<dbReference type="OrthoDB" id="5291101at2"/>
<dbReference type="SUPFAM" id="SSF53448">
    <property type="entry name" value="Nucleotide-diphospho-sugar transferases"/>
    <property type="match status" value="1"/>
</dbReference>
<dbReference type="EMBL" id="QHHQ01000001">
    <property type="protein sequence ID" value="RAI03665.1"/>
    <property type="molecule type" value="Genomic_DNA"/>
</dbReference>
<keyword evidence="4" id="KW-1185">Reference proteome</keyword>
<dbReference type="Gene3D" id="3.90.550.10">
    <property type="entry name" value="Spore Coat Polysaccharide Biosynthesis Protein SpsA, Chain A"/>
    <property type="match status" value="1"/>
</dbReference>
<name>A0A8B2NZP4_9HYPH</name>
<feature type="compositionally biased region" description="Basic residues" evidence="1">
    <location>
        <begin position="23"/>
        <end position="44"/>
    </location>
</feature>
<dbReference type="InterPro" id="IPR001173">
    <property type="entry name" value="Glyco_trans_2-like"/>
</dbReference>
<sequence>MAAGSILGLAARSRAFVAPAHPPPRRHRSGRIARRHRAPLRHRGGTVADQSGPVTARESVAVIVPAYNAAATIGAAVASALAEPEVSEVVVVDDASQDPTSEAAAAADDGTGRLAIHRLAENGGPARARNVALERSGAPIVAILDSDDRIIRGRFRRLLAMPHWDLIGDNMVFVSSEVAAEEAAARYGASPPRPVLTGLDLATFARGNVPRQGHRRREMGFIHPLMRRDFLDRHAIRYNEAMRLGEDFELYARALLCDARFVLCAAPGYIAVERPDSLSARHRVTDLEAFLACHDRLERMRPLTRAEADALALHRRSVAGRYALRRVLADKSDKGVAAAAAWLAMRPRSWSPVVAGIARDKLAALRSAPDAADTRPTTLFDIPAPDPVPAAPRTARGDVRLAGGTQ</sequence>
<dbReference type="InterPro" id="IPR029044">
    <property type="entry name" value="Nucleotide-diphossugar_trans"/>
</dbReference>
<reference evidence="3 4" key="1">
    <citation type="submission" date="2018-05" db="EMBL/GenBank/DDBJ databases">
        <title>Acuticoccus sediminis sp. nov., isolated from deep-sea sediment of Indian Ocean.</title>
        <authorList>
            <person name="Liu X."/>
            <person name="Lai Q."/>
            <person name="Du Y."/>
            <person name="Sun F."/>
            <person name="Zhang X."/>
            <person name="Wang S."/>
            <person name="Shao Z."/>
        </authorList>
    </citation>
    <scope>NUCLEOTIDE SEQUENCE [LARGE SCALE GENOMIC DNA]</scope>
    <source>
        <strain evidence="3 4">PTG4-2</strain>
    </source>
</reference>
<dbReference type="CDD" id="cd00761">
    <property type="entry name" value="Glyco_tranf_GTA_type"/>
    <property type="match status" value="1"/>
</dbReference>
<dbReference type="Proteomes" id="UP000249590">
    <property type="component" value="Unassembled WGS sequence"/>
</dbReference>
<organism evidence="3 4">
    <name type="scientific">Acuticoccus sediminis</name>
    <dbReference type="NCBI Taxonomy" id="2184697"/>
    <lineage>
        <taxon>Bacteria</taxon>
        <taxon>Pseudomonadati</taxon>
        <taxon>Pseudomonadota</taxon>
        <taxon>Alphaproteobacteria</taxon>
        <taxon>Hyphomicrobiales</taxon>
        <taxon>Amorphaceae</taxon>
        <taxon>Acuticoccus</taxon>
    </lineage>
</organism>
<accession>A0A8B2NZP4</accession>